<dbReference type="SUPFAM" id="SSF47413">
    <property type="entry name" value="lambda repressor-like DNA-binding domains"/>
    <property type="match status" value="1"/>
</dbReference>
<evidence type="ECO:0000313" key="6">
    <source>
        <dbReference type="Proteomes" id="UP000807309"/>
    </source>
</evidence>
<gene>
    <name evidence="5" type="ORF">IU470_16225</name>
</gene>
<dbReference type="InterPro" id="IPR050109">
    <property type="entry name" value="HTH-type_TetR-like_transc_reg"/>
</dbReference>
<evidence type="ECO:0000259" key="4">
    <source>
        <dbReference type="PROSITE" id="PS50977"/>
    </source>
</evidence>
<dbReference type="Pfam" id="PF17932">
    <property type="entry name" value="TetR_C_24"/>
    <property type="match status" value="1"/>
</dbReference>
<dbReference type="Gene3D" id="1.10.260.40">
    <property type="entry name" value="lambda repressor-like DNA-binding domains"/>
    <property type="match status" value="1"/>
</dbReference>
<dbReference type="CDD" id="cd00093">
    <property type="entry name" value="HTH_XRE"/>
    <property type="match status" value="1"/>
</dbReference>
<dbReference type="SUPFAM" id="SSF46689">
    <property type="entry name" value="Homeodomain-like"/>
    <property type="match status" value="1"/>
</dbReference>
<dbReference type="EMBL" id="JADLRE010000011">
    <property type="protein sequence ID" value="MBF6226642.1"/>
    <property type="molecule type" value="Genomic_DNA"/>
</dbReference>
<evidence type="ECO:0000256" key="1">
    <source>
        <dbReference type="ARBA" id="ARBA00023125"/>
    </source>
</evidence>
<dbReference type="RefSeq" id="WP_195033738.1">
    <property type="nucleotide sequence ID" value="NZ_JADLRE010000011.1"/>
</dbReference>
<name>A0ABS0C8D1_9NOCA</name>
<dbReference type="InterPro" id="IPR036271">
    <property type="entry name" value="Tet_transcr_reg_TetR-rel_C_sf"/>
</dbReference>
<reference evidence="5 6" key="1">
    <citation type="submission" date="2020-10" db="EMBL/GenBank/DDBJ databases">
        <title>Identification of Nocardia species via Next-generation sequencing and recognition of intraspecies genetic diversity.</title>
        <authorList>
            <person name="Li P."/>
            <person name="Li P."/>
            <person name="Lu B."/>
        </authorList>
    </citation>
    <scope>NUCLEOTIDE SEQUENCE [LARGE SCALE GENOMIC DNA]</scope>
    <source>
        <strain evidence="5 6">N-11</strain>
    </source>
</reference>
<dbReference type="Proteomes" id="UP000807309">
    <property type="component" value="Unassembled WGS sequence"/>
</dbReference>
<dbReference type="InterPro" id="IPR010982">
    <property type="entry name" value="Lambda_DNA-bd_dom_sf"/>
</dbReference>
<dbReference type="Pfam" id="PF00440">
    <property type="entry name" value="TetR_N"/>
    <property type="match status" value="1"/>
</dbReference>
<evidence type="ECO:0000256" key="2">
    <source>
        <dbReference type="PROSITE-ProRule" id="PRU00335"/>
    </source>
</evidence>
<dbReference type="PANTHER" id="PTHR30055:SF237">
    <property type="entry name" value="TRANSCRIPTIONAL REPRESSOR MCE3R"/>
    <property type="match status" value="1"/>
</dbReference>
<dbReference type="PANTHER" id="PTHR30055">
    <property type="entry name" value="HTH-TYPE TRANSCRIPTIONAL REGULATOR RUTR"/>
    <property type="match status" value="1"/>
</dbReference>
<feature type="domain" description="HTH tetR-type" evidence="4">
    <location>
        <begin position="98"/>
        <end position="158"/>
    </location>
</feature>
<proteinExistence type="predicted"/>
<dbReference type="PRINTS" id="PR00455">
    <property type="entry name" value="HTHTETR"/>
</dbReference>
<sequence>MRNQAEHTAPHAAIRRARRATGLSLREVARRLEVSPATLSAVETGKTGISIARLTRLADVLGVPVAQLLGVASPTAGPISRPVYAVSGAQGAWREFAPLNVDPVLAAALASFVEIGYHGTTVRALARRAGTSVPGLYHHYRDKHALLVRILDLTMAELHWRVRAARAEGRDSIHRVRLIVEALALFHTHRRELGFIGASEMRSLSPGERARIARSRRDIQAILDDAIAEASAEGRVPTRNTRAAGRAIATMCTAIPQWFRDSGPMTPEEVADQYGDFALGVLGVDPARQPTLPP</sequence>
<dbReference type="PROSITE" id="PS50943">
    <property type="entry name" value="HTH_CROC1"/>
    <property type="match status" value="1"/>
</dbReference>
<dbReference type="InterPro" id="IPR001387">
    <property type="entry name" value="Cro/C1-type_HTH"/>
</dbReference>
<feature type="DNA-binding region" description="H-T-H motif" evidence="2">
    <location>
        <begin position="121"/>
        <end position="140"/>
    </location>
</feature>
<feature type="domain" description="HTH cro/C1-type" evidence="3">
    <location>
        <begin position="14"/>
        <end position="68"/>
    </location>
</feature>
<evidence type="ECO:0000313" key="5">
    <source>
        <dbReference type="EMBL" id="MBF6226642.1"/>
    </source>
</evidence>
<organism evidence="5 6">
    <name type="scientific">Nocardia abscessus</name>
    <dbReference type="NCBI Taxonomy" id="120957"/>
    <lineage>
        <taxon>Bacteria</taxon>
        <taxon>Bacillati</taxon>
        <taxon>Actinomycetota</taxon>
        <taxon>Actinomycetes</taxon>
        <taxon>Mycobacteriales</taxon>
        <taxon>Nocardiaceae</taxon>
        <taxon>Nocardia</taxon>
    </lineage>
</organism>
<dbReference type="Pfam" id="PF01381">
    <property type="entry name" value="HTH_3"/>
    <property type="match status" value="1"/>
</dbReference>
<protein>
    <submittedName>
        <fullName evidence="5">TetR family transcriptional regulator</fullName>
    </submittedName>
</protein>
<keyword evidence="1 2" id="KW-0238">DNA-binding</keyword>
<dbReference type="InterPro" id="IPR001647">
    <property type="entry name" value="HTH_TetR"/>
</dbReference>
<dbReference type="SUPFAM" id="SSF48498">
    <property type="entry name" value="Tetracyclin repressor-like, C-terminal domain"/>
    <property type="match status" value="1"/>
</dbReference>
<dbReference type="InterPro" id="IPR009057">
    <property type="entry name" value="Homeodomain-like_sf"/>
</dbReference>
<keyword evidence="6" id="KW-1185">Reference proteome</keyword>
<accession>A0ABS0C8D1</accession>
<dbReference type="InterPro" id="IPR041490">
    <property type="entry name" value="KstR2_TetR_C"/>
</dbReference>
<dbReference type="PROSITE" id="PS50977">
    <property type="entry name" value="HTH_TETR_2"/>
    <property type="match status" value="1"/>
</dbReference>
<evidence type="ECO:0000259" key="3">
    <source>
        <dbReference type="PROSITE" id="PS50943"/>
    </source>
</evidence>
<dbReference type="SMART" id="SM00530">
    <property type="entry name" value="HTH_XRE"/>
    <property type="match status" value="1"/>
</dbReference>
<dbReference type="Gene3D" id="1.10.357.10">
    <property type="entry name" value="Tetracycline Repressor, domain 2"/>
    <property type="match status" value="1"/>
</dbReference>
<comment type="caution">
    <text evidence="5">The sequence shown here is derived from an EMBL/GenBank/DDBJ whole genome shotgun (WGS) entry which is preliminary data.</text>
</comment>